<evidence type="ECO:0000256" key="5">
    <source>
        <dbReference type="SAM" id="MobiDB-lite"/>
    </source>
</evidence>
<reference evidence="7 8" key="1">
    <citation type="submission" date="2024-11" db="EMBL/GenBank/DDBJ databases">
        <title>Chromosome-level genome assembly of the freshwater bivalve Anodonta woodiana.</title>
        <authorList>
            <person name="Chen X."/>
        </authorList>
    </citation>
    <scope>NUCLEOTIDE SEQUENCE [LARGE SCALE GENOMIC DNA]</scope>
    <source>
        <strain evidence="7">MN2024</strain>
        <tissue evidence="7">Gills</tissue>
    </source>
</reference>
<sequence length="479" mass="53828">MYFIGISKWFLLGSRLITGISGGAEAVIVAEVARSTTEEKRTGIISILIAVRQTGLLIGPGLNLFLRVLDFDIGPFNVNKLNSPGIFMALMWLLQFVIVLTLYTDLHKLESHHTDSDRIDSLHVQNSGTSDEEKYDQINNSSLLNVNDEDDEEVISDKLIERAEKLMANNHKTVHQDGVREPETNGHADGDFNEETRVNTHGRTSYASIEDRNEEADYKLDKKENYTSEICKHRKQTPKDFLEGRSKCRFFYDEYMREEIITVIATQFNSFFNQVALETMVTPLTKSLLDWGELENSLMYCFCGFLVIIVFFLVRCLSKRIEDRTLLVVGNVMLAMATAWLLYAVPSSPPNEFGDNFPKFAVGTVLDMVALPFLVASGVSLYSKITRKETQGLSQGFRRTVVGMATILAPLWAGSTLPWPYVMFGVMLGLLCMSLLMLALSFSKLKTGTRSDNGDSQRLSGNVENQSCDKDDERKPLLA</sequence>
<keyword evidence="4 6" id="KW-0472">Membrane</keyword>
<dbReference type="InterPro" id="IPR036259">
    <property type="entry name" value="MFS_trans_sf"/>
</dbReference>
<protein>
    <recommendedName>
        <fullName evidence="9">Major facilitator superfamily (MFS) profile domain-containing protein</fullName>
    </recommendedName>
</protein>
<evidence type="ECO:0000313" key="7">
    <source>
        <dbReference type="EMBL" id="KAL3862004.1"/>
    </source>
</evidence>
<feature type="compositionally biased region" description="Polar residues" evidence="5">
    <location>
        <begin position="448"/>
        <end position="466"/>
    </location>
</feature>
<evidence type="ECO:0000256" key="1">
    <source>
        <dbReference type="ARBA" id="ARBA00004141"/>
    </source>
</evidence>
<feature type="compositionally biased region" description="Basic and acidic residues" evidence="5">
    <location>
        <begin position="177"/>
        <end position="198"/>
    </location>
</feature>
<dbReference type="GO" id="GO:0016020">
    <property type="term" value="C:membrane"/>
    <property type="evidence" value="ECO:0007669"/>
    <property type="project" value="UniProtKB-SubCell"/>
</dbReference>
<dbReference type="InterPro" id="IPR051068">
    <property type="entry name" value="MFS_Domain-Containing_Protein"/>
</dbReference>
<proteinExistence type="predicted"/>
<name>A0ABD3VKA2_SINWO</name>
<feature type="transmembrane region" description="Helical" evidence="6">
    <location>
        <begin position="44"/>
        <end position="66"/>
    </location>
</feature>
<evidence type="ECO:0000313" key="8">
    <source>
        <dbReference type="Proteomes" id="UP001634394"/>
    </source>
</evidence>
<dbReference type="PANTHER" id="PTHR23510">
    <property type="entry name" value="INNER MEMBRANE TRANSPORT PROTEIN YAJR"/>
    <property type="match status" value="1"/>
</dbReference>
<feature type="transmembrane region" description="Helical" evidence="6">
    <location>
        <begin position="326"/>
        <end position="345"/>
    </location>
</feature>
<feature type="region of interest" description="Disordered" evidence="5">
    <location>
        <begin position="177"/>
        <end position="204"/>
    </location>
</feature>
<feature type="transmembrane region" description="Helical" evidence="6">
    <location>
        <begin position="297"/>
        <end position="314"/>
    </location>
</feature>
<feature type="transmembrane region" description="Helical" evidence="6">
    <location>
        <begin position="260"/>
        <end position="277"/>
    </location>
</feature>
<keyword evidence="2 6" id="KW-0812">Transmembrane</keyword>
<gene>
    <name evidence="7" type="ORF">ACJMK2_008010</name>
</gene>
<evidence type="ECO:0000256" key="6">
    <source>
        <dbReference type="SAM" id="Phobius"/>
    </source>
</evidence>
<dbReference type="AlphaFoldDB" id="A0ABD3VKA2"/>
<feature type="transmembrane region" description="Helical" evidence="6">
    <location>
        <begin position="365"/>
        <end position="385"/>
    </location>
</feature>
<evidence type="ECO:0000256" key="3">
    <source>
        <dbReference type="ARBA" id="ARBA00022989"/>
    </source>
</evidence>
<accession>A0ABD3VKA2</accession>
<evidence type="ECO:0008006" key="9">
    <source>
        <dbReference type="Google" id="ProtNLM"/>
    </source>
</evidence>
<feature type="region of interest" description="Disordered" evidence="5">
    <location>
        <begin position="448"/>
        <end position="479"/>
    </location>
</feature>
<dbReference type="PANTHER" id="PTHR23510:SF16">
    <property type="entry name" value="MAJOR FACILITATOR SUPERFAMILY (MFS) PROFILE DOMAIN-CONTAINING PROTEIN"/>
    <property type="match status" value="1"/>
</dbReference>
<dbReference type="Proteomes" id="UP001634394">
    <property type="component" value="Unassembled WGS sequence"/>
</dbReference>
<feature type="transmembrane region" description="Helical" evidence="6">
    <location>
        <begin position="397"/>
        <end position="415"/>
    </location>
</feature>
<keyword evidence="3 6" id="KW-1133">Transmembrane helix</keyword>
<organism evidence="7 8">
    <name type="scientific">Sinanodonta woodiana</name>
    <name type="common">Chinese pond mussel</name>
    <name type="synonym">Anodonta woodiana</name>
    <dbReference type="NCBI Taxonomy" id="1069815"/>
    <lineage>
        <taxon>Eukaryota</taxon>
        <taxon>Metazoa</taxon>
        <taxon>Spiralia</taxon>
        <taxon>Lophotrochozoa</taxon>
        <taxon>Mollusca</taxon>
        <taxon>Bivalvia</taxon>
        <taxon>Autobranchia</taxon>
        <taxon>Heteroconchia</taxon>
        <taxon>Palaeoheterodonta</taxon>
        <taxon>Unionida</taxon>
        <taxon>Unionoidea</taxon>
        <taxon>Unionidae</taxon>
        <taxon>Unioninae</taxon>
        <taxon>Sinanodonta</taxon>
    </lineage>
</organism>
<keyword evidence="8" id="KW-1185">Reference proteome</keyword>
<feature type="transmembrane region" description="Helical" evidence="6">
    <location>
        <begin position="421"/>
        <end position="442"/>
    </location>
</feature>
<dbReference type="InterPro" id="IPR011701">
    <property type="entry name" value="MFS"/>
</dbReference>
<comment type="caution">
    <text evidence="7">The sequence shown here is derived from an EMBL/GenBank/DDBJ whole genome shotgun (WGS) entry which is preliminary data.</text>
</comment>
<dbReference type="Gene3D" id="1.20.1250.20">
    <property type="entry name" value="MFS general substrate transporter like domains"/>
    <property type="match status" value="2"/>
</dbReference>
<evidence type="ECO:0000256" key="4">
    <source>
        <dbReference type="ARBA" id="ARBA00023136"/>
    </source>
</evidence>
<comment type="subcellular location">
    <subcellularLocation>
        <location evidence="1">Membrane</location>
        <topology evidence="1">Multi-pass membrane protein</topology>
    </subcellularLocation>
</comment>
<feature type="compositionally biased region" description="Basic and acidic residues" evidence="5">
    <location>
        <begin position="467"/>
        <end position="479"/>
    </location>
</feature>
<dbReference type="EMBL" id="JBJQND010000011">
    <property type="protein sequence ID" value="KAL3862004.1"/>
    <property type="molecule type" value="Genomic_DNA"/>
</dbReference>
<dbReference type="Pfam" id="PF07690">
    <property type="entry name" value="MFS_1"/>
    <property type="match status" value="1"/>
</dbReference>
<dbReference type="SUPFAM" id="SSF103473">
    <property type="entry name" value="MFS general substrate transporter"/>
    <property type="match status" value="1"/>
</dbReference>
<evidence type="ECO:0000256" key="2">
    <source>
        <dbReference type="ARBA" id="ARBA00022692"/>
    </source>
</evidence>
<feature type="transmembrane region" description="Helical" evidence="6">
    <location>
        <begin position="86"/>
        <end position="103"/>
    </location>
</feature>